<dbReference type="InterPro" id="IPR029044">
    <property type="entry name" value="Nucleotide-diphossugar_trans"/>
</dbReference>
<keyword evidence="7 9" id="KW-1133">Transmembrane helix</keyword>
<evidence type="ECO:0000256" key="4">
    <source>
        <dbReference type="ARBA" id="ARBA00022676"/>
    </source>
</evidence>
<dbReference type="CDD" id="cd02520">
    <property type="entry name" value="Glucosylceramide_synthase"/>
    <property type="match status" value="1"/>
</dbReference>
<dbReference type="GO" id="GO:0016020">
    <property type="term" value="C:membrane"/>
    <property type="evidence" value="ECO:0007669"/>
    <property type="project" value="UniProtKB-SubCell"/>
</dbReference>
<reference evidence="10 11" key="1">
    <citation type="submission" date="2019-03" db="EMBL/GenBank/DDBJ databases">
        <title>Genomic Encyclopedia of Type Strains, Phase IV (KMG-IV): sequencing the most valuable type-strain genomes for metagenomic binning, comparative biology and taxonomic classification.</title>
        <authorList>
            <person name="Goeker M."/>
        </authorList>
    </citation>
    <scope>NUCLEOTIDE SEQUENCE [LARGE SCALE GENOMIC DNA]</scope>
    <source>
        <strain evidence="10 11">DSM 18401</strain>
    </source>
</reference>
<dbReference type="Proteomes" id="UP000295351">
    <property type="component" value="Unassembled WGS sequence"/>
</dbReference>
<organism evidence="10 11">
    <name type="scientific">Shinella granuli</name>
    <dbReference type="NCBI Taxonomy" id="323621"/>
    <lineage>
        <taxon>Bacteria</taxon>
        <taxon>Pseudomonadati</taxon>
        <taxon>Pseudomonadota</taxon>
        <taxon>Alphaproteobacteria</taxon>
        <taxon>Hyphomicrobiales</taxon>
        <taxon>Rhizobiaceae</taxon>
        <taxon>Shinella</taxon>
    </lineage>
</organism>
<evidence type="ECO:0000256" key="6">
    <source>
        <dbReference type="ARBA" id="ARBA00022692"/>
    </source>
</evidence>
<evidence type="ECO:0000256" key="5">
    <source>
        <dbReference type="ARBA" id="ARBA00022679"/>
    </source>
</evidence>
<dbReference type="Pfam" id="PF13506">
    <property type="entry name" value="Glyco_transf_21"/>
    <property type="match status" value="1"/>
</dbReference>
<proteinExistence type="predicted"/>
<accession>A0A4R2CN63</accession>
<gene>
    <name evidence="10" type="ORF">EV665_113168</name>
</gene>
<dbReference type="RefSeq" id="WP_133035409.1">
    <property type="nucleotide sequence ID" value="NZ_BAABEI010000012.1"/>
</dbReference>
<keyword evidence="6 9" id="KW-0812">Transmembrane</keyword>
<dbReference type="GO" id="GO:0008120">
    <property type="term" value="F:ceramide glucosyltransferase activity"/>
    <property type="evidence" value="ECO:0007669"/>
    <property type="project" value="TreeGrafter"/>
</dbReference>
<dbReference type="SUPFAM" id="SSF53448">
    <property type="entry name" value="Nucleotide-diphospho-sugar transferases"/>
    <property type="match status" value="1"/>
</dbReference>
<dbReference type="Gene3D" id="3.90.550.10">
    <property type="entry name" value="Spore Coat Polysaccharide Biosynthesis Protein SpsA, Chain A"/>
    <property type="match status" value="1"/>
</dbReference>
<comment type="subcellular location">
    <subcellularLocation>
        <location evidence="1">Membrane</location>
        <topology evidence="1">Multi-pass membrane protein</topology>
    </subcellularLocation>
</comment>
<sequence length="383" mass="41519">MDTAQALALASGALVATNLLSILIAGRRLKPTGAAPPEIEERPSVSIVIPVRGIENFSTETLDRAFRLTWPDYELLFCVAHAGDPIVPLIEAAAAAHPHVAARILVGDDRISANPKLNNCVKGWQAARHDWVVLADSNVLMPPDYIQHLMGGWRSDSGLVCSTPLGSRPDGFWAEVECMFLNTQQARWQYAGEALGLGFAQGKSMLWYKPMLDANGGIQALNAEIAEDAASTKLVSRLGLKVHLVSAPFEQPLGRRSGQEVWSRQCRWSRLRRVTFPAFFSPEILLGAVPPLLLMLAAVLLGDVPLLPAVLLVLAGLYLPEAALALAKGWRLSLWSVPAMMMRDAMMPAIWLRAWIGGAIDWRGNTMTIGTTACELKEAPAGP</sequence>
<keyword evidence="8 9" id="KW-0472">Membrane</keyword>
<evidence type="ECO:0000256" key="9">
    <source>
        <dbReference type="SAM" id="Phobius"/>
    </source>
</evidence>
<keyword evidence="11" id="KW-1185">Reference proteome</keyword>
<keyword evidence="5 10" id="KW-0808">Transferase</keyword>
<dbReference type="PANTHER" id="PTHR12726">
    <property type="entry name" value="CERAMIDE GLUCOSYLTRANSFERASE"/>
    <property type="match status" value="1"/>
</dbReference>
<evidence type="ECO:0000256" key="8">
    <source>
        <dbReference type="ARBA" id="ARBA00023136"/>
    </source>
</evidence>
<evidence type="ECO:0000256" key="7">
    <source>
        <dbReference type="ARBA" id="ARBA00022989"/>
    </source>
</evidence>
<feature type="transmembrane region" description="Helical" evidence="9">
    <location>
        <begin position="306"/>
        <end position="327"/>
    </location>
</feature>
<comment type="caution">
    <text evidence="10">The sequence shown here is derived from an EMBL/GenBank/DDBJ whole genome shotgun (WGS) entry which is preliminary data.</text>
</comment>
<evidence type="ECO:0000313" key="11">
    <source>
        <dbReference type="Proteomes" id="UP000295351"/>
    </source>
</evidence>
<protein>
    <submittedName>
        <fullName evidence="10">Ceramide glucosyltransferase</fullName>
    </submittedName>
</protein>
<feature type="transmembrane region" description="Helical" evidence="9">
    <location>
        <begin position="274"/>
        <end position="300"/>
    </location>
</feature>
<dbReference type="InterPro" id="IPR025993">
    <property type="entry name" value="Ceramide_glucosylTrfase"/>
</dbReference>
<evidence type="ECO:0000256" key="2">
    <source>
        <dbReference type="ARBA" id="ARBA00004760"/>
    </source>
</evidence>
<comment type="pathway">
    <text evidence="2">Lipid metabolism; sphingolipid metabolism.</text>
</comment>
<evidence type="ECO:0000313" key="10">
    <source>
        <dbReference type="EMBL" id="TCN41572.1"/>
    </source>
</evidence>
<evidence type="ECO:0000256" key="3">
    <source>
        <dbReference type="ARBA" id="ARBA00004991"/>
    </source>
</evidence>
<dbReference type="EMBL" id="SLVX01000013">
    <property type="protein sequence ID" value="TCN41572.1"/>
    <property type="molecule type" value="Genomic_DNA"/>
</dbReference>
<keyword evidence="4" id="KW-0328">Glycosyltransferase</keyword>
<dbReference type="GO" id="GO:0006679">
    <property type="term" value="P:glucosylceramide biosynthetic process"/>
    <property type="evidence" value="ECO:0007669"/>
    <property type="project" value="TreeGrafter"/>
</dbReference>
<dbReference type="AlphaFoldDB" id="A0A4R2CN63"/>
<feature type="transmembrane region" description="Helical" evidence="9">
    <location>
        <begin position="6"/>
        <end position="25"/>
    </location>
</feature>
<evidence type="ECO:0000256" key="1">
    <source>
        <dbReference type="ARBA" id="ARBA00004141"/>
    </source>
</evidence>
<dbReference type="PANTHER" id="PTHR12726:SF0">
    <property type="entry name" value="CERAMIDE GLUCOSYLTRANSFERASE"/>
    <property type="match status" value="1"/>
</dbReference>
<name>A0A4R2CN63_SHIGR</name>
<comment type="pathway">
    <text evidence="3">Sphingolipid metabolism.</text>
</comment>